<accession>A0A0A9EZ12</accession>
<dbReference type="EMBL" id="GBRH01192564">
    <property type="protein sequence ID" value="JAE05332.1"/>
    <property type="molecule type" value="Transcribed_RNA"/>
</dbReference>
<organism evidence="1">
    <name type="scientific">Arundo donax</name>
    <name type="common">Giant reed</name>
    <name type="synonym">Donax arundinaceus</name>
    <dbReference type="NCBI Taxonomy" id="35708"/>
    <lineage>
        <taxon>Eukaryota</taxon>
        <taxon>Viridiplantae</taxon>
        <taxon>Streptophyta</taxon>
        <taxon>Embryophyta</taxon>
        <taxon>Tracheophyta</taxon>
        <taxon>Spermatophyta</taxon>
        <taxon>Magnoliopsida</taxon>
        <taxon>Liliopsida</taxon>
        <taxon>Poales</taxon>
        <taxon>Poaceae</taxon>
        <taxon>PACMAD clade</taxon>
        <taxon>Arundinoideae</taxon>
        <taxon>Arundineae</taxon>
        <taxon>Arundo</taxon>
    </lineage>
</organism>
<protein>
    <submittedName>
        <fullName evidence="1">Uncharacterized protein</fullName>
    </submittedName>
</protein>
<sequence>MIHLAPRGIEETPST</sequence>
<evidence type="ECO:0000313" key="1">
    <source>
        <dbReference type="EMBL" id="JAE05332.1"/>
    </source>
</evidence>
<reference evidence="1" key="2">
    <citation type="journal article" date="2015" name="Data Brief">
        <title>Shoot transcriptome of the giant reed, Arundo donax.</title>
        <authorList>
            <person name="Barrero R.A."/>
            <person name="Guerrero F.D."/>
            <person name="Moolhuijzen P."/>
            <person name="Goolsby J.A."/>
            <person name="Tidwell J."/>
            <person name="Bellgard S.E."/>
            <person name="Bellgard M.I."/>
        </authorList>
    </citation>
    <scope>NUCLEOTIDE SEQUENCE</scope>
    <source>
        <tissue evidence="1">Shoot tissue taken approximately 20 cm above the soil surface</tissue>
    </source>
</reference>
<reference evidence="1" key="1">
    <citation type="submission" date="2014-09" db="EMBL/GenBank/DDBJ databases">
        <authorList>
            <person name="Magalhaes I.L.F."/>
            <person name="Oliveira U."/>
            <person name="Santos F.R."/>
            <person name="Vidigal T.H.D.A."/>
            <person name="Brescovit A.D."/>
            <person name="Santos A.J."/>
        </authorList>
    </citation>
    <scope>NUCLEOTIDE SEQUENCE</scope>
    <source>
        <tissue evidence="1">Shoot tissue taken approximately 20 cm above the soil surface</tissue>
    </source>
</reference>
<name>A0A0A9EZ12_ARUDO</name>
<proteinExistence type="predicted"/>